<evidence type="ECO:0000256" key="1">
    <source>
        <dbReference type="ARBA" id="ARBA00004496"/>
    </source>
</evidence>
<dbReference type="Gene3D" id="3.30.300.160">
    <property type="entry name" value="Type II secretion system, protein E, N-terminal domain"/>
    <property type="match status" value="1"/>
</dbReference>
<keyword evidence="8" id="KW-1185">Reference proteome</keyword>
<keyword evidence="5" id="KW-0067">ATP-binding</keyword>
<dbReference type="Pfam" id="PF00437">
    <property type="entry name" value="T2SSE"/>
    <property type="match status" value="1"/>
</dbReference>
<dbReference type="PROSITE" id="PS00662">
    <property type="entry name" value="T2SP_E"/>
    <property type="match status" value="1"/>
</dbReference>
<dbReference type="Gene3D" id="3.40.50.300">
    <property type="entry name" value="P-loop containing nucleotide triphosphate hydrolases"/>
    <property type="match status" value="1"/>
</dbReference>
<dbReference type="RefSeq" id="WP_263075628.1">
    <property type="nucleotide sequence ID" value="NZ_CP089977.1"/>
</dbReference>
<evidence type="ECO:0000259" key="6">
    <source>
        <dbReference type="PROSITE" id="PS00662"/>
    </source>
</evidence>
<comment type="subcellular location">
    <subcellularLocation>
        <location evidence="1">Cytoplasm</location>
    </subcellularLocation>
</comment>
<evidence type="ECO:0000313" key="8">
    <source>
        <dbReference type="Proteomes" id="UP001063782"/>
    </source>
</evidence>
<dbReference type="Proteomes" id="UP001063782">
    <property type="component" value="Chromosome"/>
</dbReference>
<name>A0ABY6F253_9GAMM</name>
<gene>
    <name evidence="7" type="primary">pilB</name>
    <name evidence="7" type="ORF">LU297_05875</name>
</gene>
<evidence type="ECO:0000256" key="5">
    <source>
        <dbReference type="ARBA" id="ARBA00022840"/>
    </source>
</evidence>
<comment type="similarity">
    <text evidence="2">Belongs to the GSP E family.</text>
</comment>
<sequence>MMNTAVFGHGLAKILSTHQLLDQTTLHTAIQDARNQAMPLVSHLVAQHLLPASTIANLLSQTLGLTVMDLDDWHEALPDDLDEKLITRHRVLPLQRQGQWLKLAMSDPTNQEAIDAFRFATRLHIEPVLVEEDKLSQWLQKQHFGTPIELDGEEIIENTDDDTTILDTPTVKFVNKILTDAIKLQASDIHFEPYETQCRIRYRIDGVMHTISTLANSHANKIAARLKIMASLDISERRKPQDGRIKLPISEHKSVDFRVSTLPTLFGEKVVLRILDGQKSLIDIDKLGLNDIQKQQFLTAINKPQGMILITGPTGSGKTVSLYTALSLLNQENRNILSAEDPVEIYLNGINQVNINPKIGLDFPEVLRAFLRQDPDVIMVGEIRDTQTAQIAIKAAQTGHLVLSTLHTNSSSEAVGRLHSMGVVNFLLADSVSLIIAQRLARKLCSDCKRPITIPRQSLSEAGFSPAQCDNPPVIFEAVGCHRCRDGYRGRIGVFECLPITPDIADMIIQQKSSQDIAKHNFQAGNLSLKQSALQLVADGIISLQEMYRVIHD</sequence>
<organism evidence="7 8">
    <name type="scientific">Moraxella nasicaprae</name>
    <dbReference type="NCBI Taxonomy" id="2904122"/>
    <lineage>
        <taxon>Bacteria</taxon>
        <taxon>Pseudomonadati</taxon>
        <taxon>Pseudomonadota</taxon>
        <taxon>Gammaproteobacteria</taxon>
        <taxon>Moraxellales</taxon>
        <taxon>Moraxellaceae</taxon>
        <taxon>Moraxella</taxon>
    </lineage>
</organism>
<dbReference type="InterPro" id="IPR027417">
    <property type="entry name" value="P-loop_NTPase"/>
</dbReference>
<accession>A0ABY6F253</accession>
<dbReference type="InterPro" id="IPR001482">
    <property type="entry name" value="T2SS/T4SS_dom"/>
</dbReference>
<keyword evidence="4" id="KW-0547">Nucleotide-binding</keyword>
<reference evidence="7" key="1">
    <citation type="submission" date="2021-12" db="EMBL/GenBank/DDBJ databases">
        <title>taxonomy of Moraxella sp. ZY201224.</title>
        <authorList>
            <person name="Li F."/>
        </authorList>
    </citation>
    <scope>NUCLEOTIDE SEQUENCE</scope>
    <source>
        <strain evidence="7">ZY201224</strain>
    </source>
</reference>
<evidence type="ECO:0000256" key="2">
    <source>
        <dbReference type="ARBA" id="ARBA00006611"/>
    </source>
</evidence>
<dbReference type="PANTHER" id="PTHR30258:SF1">
    <property type="entry name" value="PROTEIN TRANSPORT PROTEIN HOFB HOMOLOG"/>
    <property type="match status" value="1"/>
</dbReference>
<dbReference type="InterPro" id="IPR003593">
    <property type="entry name" value="AAA+_ATPase"/>
</dbReference>
<dbReference type="InterPro" id="IPR037257">
    <property type="entry name" value="T2SS_E_N_sf"/>
</dbReference>
<dbReference type="InterPro" id="IPR013374">
    <property type="entry name" value="ATPase_typ4_pilus-assembl_PilB"/>
</dbReference>
<evidence type="ECO:0000256" key="3">
    <source>
        <dbReference type="ARBA" id="ARBA00022490"/>
    </source>
</evidence>
<dbReference type="CDD" id="cd01129">
    <property type="entry name" value="PulE-GspE-like"/>
    <property type="match status" value="1"/>
</dbReference>
<dbReference type="SUPFAM" id="SSF160246">
    <property type="entry name" value="EspE N-terminal domain-like"/>
    <property type="match status" value="1"/>
</dbReference>
<dbReference type="InterPro" id="IPR007831">
    <property type="entry name" value="T2SS_GspE_N"/>
</dbReference>
<dbReference type="EMBL" id="CP089977">
    <property type="protein sequence ID" value="UXZ04146.1"/>
    <property type="molecule type" value="Genomic_DNA"/>
</dbReference>
<dbReference type="PANTHER" id="PTHR30258">
    <property type="entry name" value="TYPE II SECRETION SYSTEM PROTEIN GSPE-RELATED"/>
    <property type="match status" value="1"/>
</dbReference>
<evidence type="ECO:0000313" key="7">
    <source>
        <dbReference type="EMBL" id="UXZ04146.1"/>
    </source>
</evidence>
<keyword evidence="3" id="KW-0963">Cytoplasm</keyword>
<dbReference type="Gene3D" id="3.30.450.90">
    <property type="match status" value="1"/>
</dbReference>
<feature type="domain" description="Bacterial type II secretion system protein E" evidence="6">
    <location>
        <begin position="371"/>
        <end position="385"/>
    </location>
</feature>
<protein>
    <submittedName>
        <fullName evidence="7">Type IV-A pilus assembly ATPase PilB</fullName>
    </submittedName>
</protein>
<dbReference type="SUPFAM" id="SSF52540">
    <property type="entry name" value="P-loop containing nucleoside triphosphate hydrolases"/>
    <property type="match status" value="1"/>
</dbReference>
<dbReference type="Pfam" id="PF05157">
    <property type="entry name" value="MshEN"/>
    <property type="match status" value="1"/>
</dbReference>
<evidence type="ECO:0000256" key="4">
    <source>
        <dbReference type="ARBA" id="ARBA00022741"/>
    </source>
</evidence>
<proteinExistence type="inferred from homology"/>
<dbReference type="NCBIfam" id="TIGR02538">
    <property type="entry name" value="type_IV_pilB"/>
    <property type="match status" value="1"/>
</dbReference>
<dbReference type="SMART" id="SM00382">
    <property type="entry name" value="AAA"/>
    <property type="match status" value="1"/>
</dbReference>